<keyword evidence="1" id="KW-0812">Transmembrane</keyword>
<proteinExistence type="predicted"/>
<organism evidence="2 3">
    <name type="scientific">Aplosporella prunicola CBS 121167</name>
    <dbReference type="NCBI Taxonomy" id="1176127"/>
    <lineage>
        <taxon>Eukaryota</taxon>
        <taxon>Fungi</taxon>
        <taxon>Dikarya</taxon>
        <taxon>Ascomycota</taxon>
        <taxon>Pezizomycotina</taxon>
        <taxon>Dothideomycetes</taxon>
        <taxon>Dothideomycetes incertae sedis</taxon>
        <taxon>Botryosphaeriales</taxon>
        <taxon>Aplosporellaceae</taxon>
        <taxon>Aplosporella</taxon>
    </lineage>
</organism>
<protein>
    <submittedName>
        <fullName evidence="2">Uncharacterized protein</fullName>
    </submittedName>
</protein>
<dbReference type="GO" id="GO:0046873">
    <property type="term" value="F:metal ion transmembrane transporter activity"/>
    <property type="evidence" value="ECO:0007669"/>
    <property type="project" value="InterPro"/>
</dbReference>
<name>A0A6A6BIG3_9PEZI</name>
<keyword evidence="1" id="KW-1133">Transmembrane helix</keyword>
<dbReference type="Pfam" id="PF01544">
    <property type="entry name" value="CorA"/>
    <property type="match status" value="1"/>
</dbReference>
<keyword evidence="3" id="KW-1185">Reference proteome</keyword>
<dbReference type="EMBL" id="ML995482">
    <property type="protein sequence ID" value="KAF2143213.1"/>
    <property type="molecule type" value="Genomic_DNA"/>
</dbReference>
<gene>
    <name evidence="2" type="ORF">K452DRAFT_296990</name>
</gene>
<reference evidence="2" key="1">
    <citation type="journal article" date="2020" name="Stud. Mycol.">
        <title>101 Dothideomycetes genomes: a test case for predicting lifestyles and emergence of pathogens.</title>
        <authorList>
            <person name="Haridas S."/>
            <person name="Albert R."/>
            <person name="Binder M."/>
            <person name="Bloem J."/>
            <person name="Labutti K."/>
            <person name="Salamov A."/>
            <person name="Andreopoulos B."/>
            <person name="Baker S."/>
            <person name="Barry K."/>
            <person name="Bills G."/>
            <person name="Bluhm B."/>
            <person name="Cannon C."/>
            <person name="Castanera R."/>
            <person name="Culley D."/>
            <person name="Daum C."/>
            <person name="Ezra D."/>
            <person name="Gonzalez J."/>
            <person name="Henrissat B."/>
            <person name="Kuo A."/>
            <person name="Liang C."/>
            <person name="Lipzen A."/>
            <person name="Lutzoni F."/>
            <person name="Magnuson J."/>
            <person name="Mondo S."/>
            <person name="Nolan M."/>
            <person name="Ohm R."/>
            <person name="Pangilinan J."/>
            <person name="Park H.-J."/>
            <person name="Ramirez L."/>
            <person name="Alfaro M."/>
            <person name="Sun H."/>
            <person name="Tritt A."/>
            <person name="Yoshinaga Y."/>
            <person name="Zwiers L.-H."/>
            <person name="Turgeon B."/>
            <person name="Goodwin S."/>
            <person name="Spatafora J."/>
            <person name="Crous P."/>
            <person name="Grigoriev I."/>
        </authorList>
    </citation>
    <scope>NUCLEOTIDE SEQUENCE</scope>
    <source>
        <strain evidence="2">CBS 121167</strain>
    </source>
</reference>
<dbReference type="GeneID" id="54299472"/>
<dbReference type="OrthoDB" id="3231000at2759"/>
<dbReference type="Proteomes" id="UP000799438">
    <property type="component" value="Unassembled WGS sequence"/>
</dbReference>
<evidence type="ECO:0000313" key="2">
    <source>
        <dbReference type="EMBL" id="KAF2143213.1"/>
    </source>
</evidence>
<keyword evidence="1" id="KW-0472">Membrane</keyword>
<feature type="transmembrane region" description="Helical" evidence="1">
    <location>
        <begin position="170"/>
        <end position="192"/>
    </location>
</feature>
<dbReference type="InterPro" id="IPR002523">
    <property type="entry name" value="MgTranspt_CorA/ZnTranspt_ZntB"/>
</dbReference>
<dbReference type="RefSeq" id="XP_033398925.1">
    <property type="nucleotide sequence ID" value="XM_033541975.1"/>
</dbReference>
<evidence type="ECO:0000256" key="1">
    <source>
        <dbReference type="SAM" id="Phobius"/>
    </source>
</evidence>
<feature type="transmembrane region" description="Helical" evidence="1">
    <location>
        <begin position="219"/>
        <end position="242"/>
    </location>
</feature>
<accession>A0A6A6BIG3</accession>
<evidence type="ECO:0000313" key="3">
    <source>
        <dbReference type="Proteomes" id="UP000799438"/>
    </source>
</evidence>
<dbReference type="AlphaFoldDB" id="A0A6A6BIG3"/>
<sequence>MGSFGHNFLDRVQELYSSEGSRRWNRLCRENHWVFLDQFFLFTRWSQVLNVVADNLASTEVVAYQKTLPITPLARALHMDIASTIELREHIRFHKDVIRQIKSCVTSAAERKRGSGYVVDDLFMQRLKGLFHVLEHYERLIETTREQLQNLLSLVFNAETVEQGKLVSRLTALAFVFIPLSLVAVSFLTGIFKNIERANEYFELKTVFGMTEAHISPKWYAASAAPVLILTIAAASILPPIFDAWDNYRVRFTRTNSTAIEGASQSEQAQARAAKEQLTRATTFELEKHRRRQSLSSQTHLPSKSVQNLAGARLFGGPVQENAASAKSARYSGATMNAAPVFRGASEVEKRMRDTRGRRRLDYDSPSWYQV</sequence>
<dbReference type="GO" id="GO:0016020">
    <property type="term" value="C:membrane"/>
    <property type="evidence" value="ECO:0007669"/>
    <property type="project" value="InterPro"/>
</dbReference>